<dbReference type="PaxDb" id="3880-AES74980"/>
<dbReference type="HOGENOM" id="CLU_2137213_0_0_1"/>
<dbReference type="EnsemblPlants" id="AES74980">
    <property type="protein sequence ID" value="AES74980"/>
    <property type="gene ID" value="MTR_6g021620"/>
</dbReference>
<dbReference type="AlphaFoldDB" id="G7KMU0"/>
<gene>
    <name evidence="1" type="ordered locus">MTR_6g021620</name>
</gene>
<organism evidence="1 3">
    <name type="scientific">Medicago truncatula</name>
    <name type="common">Barrel medic</name>
    <name type="synonym">Medicago tribuloides</name>
    <dbReference type="NCBI Taxonomy" id="3880"/>
    <lineage>
        <taxon>Eukaryota</taxon>
        <taxon>Viridiplantae</taxon>
        <taxon>Streptophyta</taxon>
        <taxon>Embryophyta</taxon>
        <taxon>Tracheophyta</taxon>
        <taxon>Spermatophyta</taxon>
        <taxon>Magnoliopsida</taxon>
        <taxon>eudicotyledons</taxon>
        <taxon>Gunneridae</taxon>
        <taxon>Pentapetalae</taxon>
        <taxon>rosids</taxon>
        <taxon>fabids</taxon>
        <taxon>Fabales</taxon>
        <taxon>Fabaceae</taxon>
        <taxon>Papilionoideae</taxon>
        <taxon>50 kb inversion clade</taxon>
        <taxon>NPAAA clade</taxon>
        <taxon>Hologalegina</taxon>
        <taxon>IRL clade</taxon>
        <taxon>Trifolieae</taxon>
        <taxon>Medicago</taxon>
    </lineage>
</organism>
<reference evidence="2" key="3">
    <citation type="submission" date="2015-04" db="UniProtKB">
        <authorList>
            <consortium name="EnsemblPlants"/>
        </authorList>
    </citation>
    <scope>IDENTIFICATION</scope>
    <source>
        <strain evidence="2">cv. Jemalong A17</strain>
    </source>
</reference>
<accession>G7KMU0</accession>
<evidence type="ECO:0000313" key="2">
    <source>
        <dbReference type="EnsemblPlants" id="AES74980"/>
    </source>
</evidence>
<proteinExistence type="predicted"/>
<sequence>MAISLFSGDSDGYWWILCTEDHFRVNGVPKHAQLSAAVSALQVRALHWWRWWYPRHPDVDWESFTTSFIWRFQPEFREILPMDDEEEEPHQELSVPTAALTTQTVIQTQICTP</sequence>
<dbReference type="EMBL" id="CM001222">
    <property type="protein sequence ID" value="AES74980.1"/>
    <property type="molecule type" value="Genomic_DNA"/>
</dbReference>
<reference evidence="1 3" key="2">
    <citation type="journal article" date="2014" name="BMC Genomics">
        <title>An improved genome release (version Mt4.0) for the model legume Medicago truncatula.</title>
        <authorList>
            <person name="Tang H."/>
            <person name="Krishnakumar V."/>
            <person name="Bidwell S."/>
            <person name="Rosen B."/>
            <person name="Chan A."/>
            <person name="Zhou S."/>
            <person name="Gentzbittel L."/>
            <person name="Childs K.L."/>
            <person name="Yandell M."/>
            <person name="Gundlach H."/>
            <person name="Mayer K.F."/>
            <person name="Schwartz D.C."/>
            <person name="Town C.D."/>
        </authorList>
    </citation>
    <scope>GENOME REANNOTATION</scope>
    <source>
        <strain evidence="2 3">cv. Jemalong A17</strain>
    </source>
</reference>
<keyword evidence="3" id="KW-1185">Reference proteome</keyword>
<evidence type="ECO:0000313" key="1">
    <source>
        <dbReference type="EMBL" id="AES74980.1"/>
    </source>
</evidence>
<evidence type="ECO:0008006" key="4">
    <source>
        <dbReference type="Google" id="ProtNLM"/>
    </source>
</evidence>
<dbReference type="Proteomes" id="UP000002051">
    <property type="component" value="Chromosome 6"/>
</dbReference>
<name>G7KMU0_MEDTR</name>
<evidence type="ECO:0000313" key="3">
    <source>
        <dbReference type="Proteomes" id="UP000002051"/>
    </source>
</evidence>
<protein>
    <recommendedName>
        <fullName evidence="4">Swarming motility protein ybiA</fullName>
    </recommendedName>
</protein>
<reference evidence="1 3" key="1">
    <citation type="journal article" date="2011" name="Nature">
        <title>The Medicago genome provides insight into the evolution of rhizobial symbioses.</title>
        <authorList>
            <person name="Young N.D."/>
            <person name="Debelle F."/>
            <person name="Oldroyd G.E."/>
            <person name="Geurts R."/>
            <person name="Cannon S.B."/>
            <person name="Udvardi M.K."/>
            <person name="Benedito V.A."/>
            <person name="Mayer K.F."/>
            <person name="Gouzy J."/>
            <person name="Schoof H."/>
            <person name="Van de Peer Y."/>
            <person name="Proost S."/>
            <person name="Cook D.R."/>
            <person name="Meyers B.C."/>
            <person name="Spannagl M."/>
            <person name="Cheung F."/>
            <person name="De Mita S."/>
            <person name="Krishnakumar V."/>
            <person name="Gundlach H."/>
            <person name="Zhou S."/>
            <person name="Mudge J."/>
            <person name="Bharti A.K."/>
            <person name="Murray J.D."/>
            <person name="Naoumkina M.A."/>
            <person name="Rosen B."/>
            <person name="Silverstein K.A."/>
            <person name="Tang H."/>
            <person name="Rombauts S."/>
            <person name="Zhao P.X."/>
            <person name="Zhou P."/>
            <person name="Barbe V."/>
            <person name="Bardou P."/>
            <person name="Bechner M."/>
            <person name="Bellec A."/>
            <person name="Berger A."/>
            <person name="Berges H."/>
            <person name="Bidwell S."/>
            <person name="Bisseling T."/>
            <person name="Choisne N."/>
            <person name="Couloux A."/>
            <person name="Denny R."/>
            <person name="Deshpande S."/>
            <person name="Dai X."/>
            <person name="Doyle J.J."/>
            <person name="Dudez A.M."/>
            <person name="Farmer A.D."/>
            <person name="Fouteau S."/>
            <person name="Franken C."/>
            <person name="Gibelin C."/>
            <person name="Gish J."/>
            <person name="Goldstein S."/>
            <person name="Gonzalez A.J."/>
            <person name="Green P.J."/>
            <person name="Hallab A."/>
            <person name="Hartog M."/>
            <person name="Hua A."/>
            <person name="Humphray S.J."/>
            <person name="Jeong D.H."/>
            <person name="Jing Y."/>
            <person name="Jocker A."/>
            <person name="Kenton S.M."/>
            <person name="Kim D.J."/>
            <person name="Klee K."/>
            <person name="Lai H."/>
            <person name="Lang C."/>
            <person name="Lin S."/>
            <person name="Macmil S.L."/>
            <person name="Magdelenat G."/>
            <person name="Matthews L."/>
            <person name="McCorrison J."/>
            <person name="Monaghan E.L."/>
            <person name="Mun J.H."/>
            <person name="Najar F.Z."/>
            <person name="Nicholson C."/>
            <person name="Noirot C."/>
            <person name="O'Bleness M."/>
            <person name="Paule C.R."/>
            <person name="Poulain J."/>
            <person name="Prion F."/>
            <person name="Qin B."/>
            <person name="Qu C."/>
            <person name="Retzel E.F."/>
            <person name="Riddle C."/>
            <person name="Sallet E."/>
            <person name="Samain S."/>
            <person name="Samson N."/>
            <person name="Sanders I."/>
            <person name="Saurat O."/>
            <person name="Scarpelli C."/>
            <person name="Schiex T."/>
            <person name="Segurens B."/>
            <person name="Severin A.J."/>
            <person name="Sherrier D.J."/>
            <person name="Shi R."/>
            <person name="Sims S."/>
            <person name="Singer S.R."/>
            <person name="Sinharoy S."/>
            <person name="Sterck L."/>
            <person name="Viollet A."/>
            <person name="Wang B.B."/>
            <person name="Wang K."/>
            <person name="Wang M."/>
            <person name="Wang X."/>
            <person name="Warfsmann J."/>
            <person name="Weissenbach J."/>
            <person name="White D.D."/>
            <person name="White J.D."/>
            <person name="Wiley G.B."/>
            <person name="Wincker P."/>
            <person name="Xing Y."/>
            <person name="Yang L."/>
            <person name="Yao Z."/>
            <person name="Ying F."/>
            <person name="Zhai J."/>
            <person name="Zhou L."/>
            <person name="Zuber A."/>
            <person name="Denarie J."/>
            <person name="Dixon R.A."/>
            <person name="May G.D."/>
            <person name="Schwartz D.C."/>
            <person name="Rogers J."/>
            <person name="Quetier F."/>
            <person name="Town C.D."/>
            <person name="Roe B.A."/>
        </authorList>
    </citation>
    <scope>NUCLEOTIDE SEQUENCE [LARGE SCALE GENOMIC DNA]</scope>
    <source>
        <strain evidence="1">A17</strain>
        <strain evidence="2 3">cv. Jemalong A17</strain>
    </source>
</reference>